<evidence type="ECO:0000259" key="3">
    <source>
        <dbReference type="Pfam" id="PF18962"/>
    </source>
</evidence>
<name>A0A3S2X149_9SPHI</name>
<dbReference type="Pfam" id="PF18998">
    <property type="entry name" value="Flg_new_2"/>
    <property type="match status" value="1"/>
</dbReference>
<dbReference type="SMART" id="SM00612">
    <property type="entry name" value="Kelch"/>
    <property type="match status" value="2"/>
</dbReference>
<evidence type="ECO:0000313" key="5">
    <source>
        <dbReference type="EMBL" id="RVU03018.1"/>
    </source>
</evidence>
<dbReference type="PANTHER" id="PTHR45632:SF3">
    <property type="entry name" value="KELCH-LIKE PROTEIN 32"/>
    <property type="match status" value="1"/>
</dbReference>
<dbReference type="InterPro" id="IPR044060">
    <property type="entry name" value="Bacterial_rp_domain"/>
</dbReference>
<dbReference type="NCBIfam" id="TIGR04183">
    <property type="entry name" value="Por_Secre_tail"/>
    <property type="match status" value="1"/>
</dbReference>
<comment type="caution">
    <text evidence="5">The sequence shown here is derived from an EMBL/GenBank/DDBJ whole genome shotgun (WGS) entry which is preliminary data.</text>
</comment>
<feature type="domain" description="Bacterial repeat" evidence="4">
    <location>
        <begin position="461"/>
        <end position="530"/>
    </location>
</feature>
<evidence type="ECO:0000256" key="2">
    <source>
        <dbReference type="ARBA" id="ARBA00022737"/>
    </source>
</evidence>
<dbReference type="Pfam" id="PF18962">
    <property type="entry name" value="Por_Secre_tail"/>
    <property type="match status" value="1"/>
</dbReference>
<gene>
    <name evidence="5" type="ORF">EOD41_03525</name>
</gene>
<keyword evidence="1" id="KW-0880">Kelch repeat</keyword>
<proteinExistence type="predicted"/>
<dbReference type="AlphaFoldDB" id="A0A3S2X149"/>
<evidence type="ECO:0000259" key="4">
    <source>
        <dbReference type="Pfam" id="PF18998"/>
    </source>
</evidence>
<dbReference type="InterPro" id="IPR015915">
    <property type="entry name" value="Kelch-typ_b-propeller"/>
</dbReference>
<dbReference type="OrthoDB" id="175993at2"/>
<reference evidence="5 6" key="1">
    <citation type="submission" date="2019-01" db="EMBL/GenBank/DDBJ databases">
        <authorList>
            <person name="Chen W.-M."/>
        </authorList>
    </citation>
    <scope>NUCLEOTIDE SEQUENCE [LARGE SCALE GENOMIC DNA]</scope>
    <source>
        <strain evidence="5 6">YBJ-36</strain>
    </source>
</reference>
<dbReference type="SUPFAM" id="SSF50965">
    <property type="entry name" value="Galactose oxidase, central domain"/>
    <property type="match status" value="1"/>
</dbReference>
<dbReference type="InterPro" id="IPR026444">
    <property type="entry name" value="Secre_tail"/>
</dbReference>
<accession>A0A3S2X149</accession>
<dbReference type="InterPro" id="IPR011043">
    <property type="entry name" value="Gal_Oxase/kelch_b-propeller"/>
</dbReference>
<dbReference type="Gene3D" id="2.120.10.80">
    <property type="entry name" value="Kelch-type beta propeller"/>
    <property type="match status" value="2"/>
</dbReference>
<evidence type="ECO:0000313" key="6">
    <source>
        <dbReference type="Proteomes" id="UP000282759"/>
    </source>
</evidence>
<organism evidence="5 6">
    <name type="scientific">Mucilaginibacter limnophilus</name>
    <dbReference type="NCBI Taxonomy" id="1932778"/>
    <lineage>
        <taxon>Bacteria</taxon>
        <taxon>Pseudomonadati</taxon>
        <taxon>Bacteroidota</taxon>
        <taxon>Sphingobacteriia</taxon>
        <taxon>Sphingobacteriales</taxon>
        <taxon>Sphingobacteriaceae</taxon>
        <taxon>Mucilaginibacter</taxon>
    </lineage>
</organism>
<sequence length="786" mass="85390">MKYKCFIPLQILNTSHKSYLALFLFISITGTTYGQWTKKADEISKRAESNNILYKNKLYVFGGFGDNPIIEKTNEVYDIATNKWSTIASFPAGKEITHQGVVLVDDNVWLIGGRSVDAHGPASSQVIIYNITSNTWSNGPELINPATGKVFPIGAAGYALLGRTIHVFGGFGPTLCEDQAILHLTIDVDKYLADTKNVTWENKLSPMPIPRNHLSYVVLGGKIYAFGGQFKHDCGAADQVYCHVYDSATDKWTRLTDLPKPRSHAEAATFAVDGKIFLVAGQSYNDLTQNTTYQFTPQANNGLGAWTNLTAYKLPGSFLGLSAKLAGSSFIITNGALNKYANERKETYVASVTRTKTRTFGFAKACVPVDVQTGNTSVISNLLFCIEDTTPYTATADVNWLTIIKKQSGEVTLNGQNIEVLINTVGLSPGKYTGNVTAKNSSTGSNANFCVNLNVTNSQQYTLNVATTGNGTVTKLPDRTSYDANGIVKLTATPATGWKFKGWTGDTIATVNPISRVMNTNRSITATFIQDAQPSTLISDVSAVSGKNYEVAQLNTAVIYYTDRGYKITALPSDLVGAEFIKTPNDDKLNTTTNLLTFTLNQSATVYVAYDPRATTLPAWLSNWKKLTDKIGIDDPKLSSLTLYSKDFSAGKVTIGGNRANPANGSLCGYIVIAKAPVTLKTLATASVNTYKSVSINQPVSDKPVLYPNPVSKTFQVLFPQSYQDISNINIVDINGRAYYVPASSLSKMLNKIEVNIASLSLKPGLYSLLIHLNDGQTDIIKFIIE</sequence>
<dbReference type="Pfam" id="PF01344">
    <property type="entry name" value="Kelch_1"/>
    <property type="match status" value="1"/>
</dbReference>
<keyword evidence="2" id="KW-0677">Repeat</keyword>
<dbReference type="EMBL" id="SACK01000001">
    <property type="protein sequence ID" value="RVU03018.1"/>
    <property type="molecule type" value="Genomic_DNA"/>
</dbReference>
<evidence type="ECO:0000256" key="1">
    <source>
        <dbReference type="ARBA" id="ARBA00022441"/>
    </source>
</evidence>
<feature type="domain" description="Secretion system C-terminal sorting" evidence="3">
    <location>
        <begin position="706"/>
        <end position="785"/>
    </location>
</feature>
<dbReference type="InterPro" id="IPR006652">
    <property type="entry name" value="Kelch_1"/>
</dbReference>
<dbReference type="Proteomes" id="UP000282759">
    <property type="component" value="Unassembled WGS sequence"/>
</dbReference>
<keyword evidence="6" id="KW-1185">Reference proteome</keyword>
<protein>
    <submittedName>
        <fullName evidence="5">T9SS type A sorting domain-containing protein</fullName>
    </submittedName>
</protein>
<dbReference type="Pfam" id="PF24681">
    <property type="entry name" value="Kelch_KLHDC2_KLHL20_DRC7"/>
    <property type="match status" value="1"/>
</dbReference>
<dbReference type="PANTHER" id="PTHR45632">
    <property type="entry name" value="LD33804P"/>
    <property type="match status" value="1"/>
</dbReference>